<keyword evidence="3" id="KW-1185">Reference proteome</keyword>
<dbReference type="PANTHER" id="PTHR33086:SF52">
    <property type="entry name" value="OS09G0128900 PROTEIN"/>
    <property type="match status" value="1"/>
</dbReference>
<name>A0A8T0U5Z0_PANVG</name>
<evidence type="ECO:0000313" key="3">
    <source>
        <dbReference type="Proteomes" id="UP000823388"/>
    </source>
</evidence>
<gene>
    <name evidence="2" type="ORF">PVAP13_3NG175000</name>
</gene>
<dbReference type="InterPro" id="IPR011676">
    <property type="entry name" value="DUF1618"/>
</dbReference>
<dbReference type="PANTHER" id="PTHR33086">
    <property type="entry name" value="OS05G0468200 PROTEIN-RELATED"/>
    <property type="match status" value="1"/>
</dbReference>
<reference evidence="2" key="1">
    <citation type="submission" date="2020-05" db="EMBL/GenBank/DDBJ databases">
        <title>WGS assembly of Panicum virgatum.</title>
        <authorList>
            <person name="Lovell J.T."/>
            <person name="Jenkins J."/>
            <person name="Shu S."/>
            <person name="Juenger T.E."/>
            <person name="Schmutz J."/>
        </authorList>
    </citation>
    <scope>NUCLEOTIDE SEQUENCE</scope>
    <source>
        <strain evidence="2">AP13</strain>
    </source>
</reference>
<dbReference type="EMBL" id="CM029042">
    <property type="protein sequence ID" value="KAG2620062.1"/>
    <property type="molecule type" value="Genomic_DNA"/>
</dbReference>
<feature type="domain" description="DUF1618" evidence="1">
    <location>
        <begin position="300"/>
        <end position="413"/>
    </location>
</feature>
<accession>A0A8T0U5Z0</accession>
<comment type="caution">
    <text evidence="2">The sequence shown here is derived from an EMBL/GenBank/DDBJ whole genome shotgun (WGS) entry which is preliminary data.</text>
</comment>
<dbReference type="AlphaFoldDB" id="A0A8T0U5Z0"/>
<evidence type="ECO:0000259" key="1">
    <source>
        <dbReference type="Pfam" id="PF07762"/>
    </source>
</evidence>
<evidence type="ECO:0000313" key="2">
    <source>
        <dbReference type="EMBL" id="KAG2620062.1"/>
    </source>
</evidence>
<dbReference type="Pfam" id="PF07762">
    <property type="entry name" value="DUF1618"/>
    <property type="match status" value="1"/>
</dbReference>
<sequence length="488" mass="54713">MANPPPMVLVDRYVRFEDELVAVIEESGQPPLDQLVESVLDSLPDSEERDEAIEAEITRYMEEVNVPAFATLRERKFSRPSAVRKAPVACDNVAYYSELLDGIEPCLSPLGGAPSVTSLTLRFSWPPKHPVRMHPLTAYIAGSDDAYLVLCFRSHGDPRFYLVYDMANSVAIVPPRWPYGPHCGLADDLAILGIHKETHPCPCFYVLAELLFQVKSRSCLPTDDKGTTLFMWWSPGSSPLATGSRGMLCFRSPRTTTKAPSTPIWSSLSQEDVYVGLTFSKGYWSCFDRLAAGDGDTTVDAPDFYFIPLPDGCAIQPDCRKGGRRQPEEYRSMCSITSELLRFVSLDGYSEGYLVFSTWNLSLPRVMGTWRWEMVLESRVDIWNDPIYKNDQKLQPLMPRFPTISPMEPDIVYLLLNDFKLEQGWTVATGNYVFGLDIRHGSIASAIRVPCGEDGMVGPLKIFASRFSSFLSEVRAYLSCVKLLSHES</sequence>
<protein>
    <recommendedName>
        <fullName evidence="1">DUF1618 domain-containing protein</fullName>
    </recommendedName>
</protein>
<proteinExistence type="predicted"/>
<dbReference type="Proteomes" id="UP000823388">
    <property type="component" value="Chromosome 3N"/>
</dbReference>
<organism evidence="2 3">
    <name type="scientific">Panicum virgatum</name>
    <name type="common">Blackwell switchgrass</name>
    <dbReference type="NCBI Taxonomy" id="38727"/>
    <lineage>
        <taxon>Eukaryota</taxon>
        <taxon>Viridiplantae</taxon>
        <taxon>Streptophyta</taxon>
        <taxon>Embryophyta</taxon>
        <taxon>Tracheophyta</taxon>
        <taxon>Spermatophyta</taxon>
        <taxon>Magnoliopsida</taxon>
        <taxon>Liliopsida</taxon>
        <taxon>Poales</taxon>
        <taxon>Poaceae</taxon>
        <taxon>PACMAD clade</taxon>
        <taxon>Panicoideae</taxon>
        <taxon>Panicodae</taxon>
        <taxon>Paniceae</taxon>
        <taxon>Panicinae</taxon>
        <taxon>Panicum</taxon>
        <taxon>Panicum sect. Hiantes</taxon>
    </lineage>
</organism>